<dbReference type="RefSeq" id="WP_344781002.1">
    <property type="nucleotide sequence ID" value="NZ_BAAAZW010000002.1"/>
</dbReference>
<gene>
    <name evidence="2" type="ORF">GCM10022231_08840</name>
</gene>
<evidence type="ECO:0000313" key="2">
    <source>
        <dbReference type="EMBL" id="GAA3952926.1"/>
    </source>
</evidence>
<feature type="domain" description="AbiEi antitoxin N-terminal" evidence="1">
    <location>
        <begin position="5"/>
        <end position="42"/>
    </location>
</feature>
<keyword evidence="3" id="KW-1185">Reference proteome</keyword>
<dbReference type="Pfam" id="PF13338">
    <property type="entry name" value="AbiEi_4"/>
    <property type="match status" value="1"/>
</dbReference>
<proteinExistence type="predicted"/>
<organism evidence="2 3">
    <name type="scientific">Gordonia caeni</name>
    <dbReference type="NCBI Taxonomy" id="1007097"/>
    <lineage>
        <taxon>Bacteria</taxon>
        <taxon>Bacillati</taxon>
        <taxon>Actinomycetota</taxon>
        <taxon>Actinomycetes</taxon>
        <taxon>Mycobacteriales</taxon>
        <taxon>Gordoniaceae</taxon>
        <taxon>Gordonia</taxon>
    </lineage>
</organism>
<comment type="caution">
    <text evidence="2">The sequence shown here is derived from an EMBL/GenBank/DDBJ whole genome shotgun (WGS) entry which is preliminary data.</text>
</comment>
<dbReference type="EMBL" id="BAAAZW010000002">
    <property type="protein sequence ID" value="GAA3952926.1"/>
    <property type="molecule type" value="Genomic_DNA"/>
</dbReference>
<evidence type="ECO:0000313" key="3">
    <source>
        <dbReference type="Proteomes" id="UP001418444"/>
    </source>
</evidence>
<sequence>MGIENGVFNRNDLARMGVSKTELRRYLRDGALIRLRRGWYVRACAHDRAAAAAVRSLPVRHRWASCDSRRLADGS</sequence>
<reference evidence="3" key="1">
    <citation type="journal article" date="2019" name="Int. J. Syst. Evol. Microbiol.">
        <title>The Global Catalogue of Microorganisms (GCM) 10K type strain sequencing project: providing services to taxonomists for standard genome sequencing and annotation.</title>
        <authorList>
            <consortium name="The Broad Institute Genomics Platform"/>
            <consortium name="The Broad Institute Genome Sequencing Center for Infectious Disease"/>
            <person name="Wu L."/>
            <person name="Ma J."/>
        </authorList>
    </citation>
    <scope>NUCLEOTIDE SEQUENCE [LARGE SCALE GENOMIC DNA]</scope>
    <source>
        <strain evidence="3">JCM 16923</strain>
    </source>
</reference>
<evidence type="ECO:0000259" key="1">
    <source>
        <dbReference type="Pfam" id="PF13338"/>
    </source>
</evidence>
<protein>
    <recommendedName>
        <fullName evidence="1">AbiEi antitoxin N-terminal domain-containing protein</fullName>
    </recommendedName>
</protein>
<accession>A0ABP7NS94</accession>
<dbReference type="Proteomes" id="UP001418444">
    <property type="component" value="Unassembled WGS sequence"/>
</dbReference>
<dbReference type="InterPro" id="IPR025159">
    <property type="entry name" value="AbiEi_N"/>
</dbReference>
<name>A0ABP7NS94_9ACTN</name>